<dbReference type="EMBL" id="CP053435">
    <property type="protein sequence ID" value="QJW89235.1"/>
    <property type="molecule type" value="Genomic_DNA"/>
</dbReference>
<proteinExistence type="predicted"/>
<dbReference type="InterPro" id="IPR027417">
    <property type="entry name" value="P-loop_NTPase"/>
</dbReference>
<evidence type="ECO:0000313" key="2">
    <source>
        <dbReference type="EMBL" id="QJW89235.1"/>
    </source>
</evidence>
<evidence type="ECO:0000313" key="3">
    <source>
        <dbReference type="Proteomes" id="UP000502756"/>
    </source>
</evidence>
<protein>
    <submittedName>
        <fullName evidence="2">DUF2075 domain-containing protein</fullName>
    </submittedName>
</protein>
<evidence type="ECO:0000259" key="1">
    <source>
        <dbReference type="Pfam" id="PF09848"/>
    </source>
</evidence>
<dbReference type="AlphaFoldDB" id="A0A6M5Y5Y8"/>
<dbReference type="SUPFAM" id="SSF52540">
    <property type="entry name" value="P-loop containing nucleoside triphosphate hydrolases"/>
    <property type="match status" value="1"/>
</dbReference>
<dbReference type="Gene3D" id="3.40.50.300">
    <property type="entry name" value="P-loop containing nucleotide triphosphate hydrolases"/>
    <property type="match status" value="1"/>
</dbReference>
<organism evidence="2 3">
    <name type="scientific">Spirosoma taeanense</name>
    <dbReference type="NCBI Taxonomy" id="2735870"/>
    <lineage>
        <taxon>Bacteria</taxon>
        <taxon>Pseudomonadati</taxon>
        <taxon>Bacteroidota</taxon>
        <taxon>Cytophagia</taxon>
        <taxon>Cytophagales</taxon>
        <taxon>Cytophagaceae</taxon>
        <taxon>Spirosoma</taxon>
    </lineage>
</organism>
<gene>
    <name evidence="2" type="ORF">HNV11_07425</name>
</gene>
<dbReference type="Pfam" id="PF09848">
    <property type="entry name" value="SLFN-g3_helicase"/>
    <property type="match status" value="1"/>
</dbReference>
<feature type="domain" description="Schlafen group 3-like DNA/RNA helicase" evidence="1">
    <location>
        <begin position="264"/>
        <end position="610"/>
    </location>
</feature>
<accession>A0A6M5Y5Y8</accession>
<sequence>MRLYSGTTAQFIKDSTLNQIADKLKLAFFNYYRYNPSPNELNSWRNSLRATSQVLQHANLTQNGILLEYQLPLSSKRLDAMICGKDSLGNDNAVILELKQWDHCNDSDGANEVMTFLGGAKRDVLHPSAQVGQYKAYLEDSHTAFYEGNKVSLSACSYLHNYSAPADDVLFSDKFTSLLQVAPVFTGDHVEELSDYLKTKLDEGDGERVLGRIEESKYRPSKKLMEHVGQVIKGQPQYVLLDEQLVVYDRVYACAKKGFHDKRKSVVIVKGGPGTGKSVVAINLLADLYLKDQFNAQYATGSKAFTETLREVIGKRGASQFKYFNSYTQAEYNEIDVLICDEAHRIRKTSNNMYTPAAKRSDVAQIEEIINVAKVAVFFIDDNQIVRPDEIGSVRYIKEYAQKNECSLFEFELEAQFRCNGSDGFVNWINNTLGIQKTANVIWDNKEAFDFRIMSSPEALEQAIHQKVDEGYTARMTAGFCWPWSLPDTKGNLVNDVTIGSYQRPWNAKPDAKKLAKDIPRAPLWAYDKNGINQVGCIYTAQGFEFDYVGVIFGQDLVYRFDKGGWIANKEASFDTTVKRSRDQFVDLVKNTYRVLLSRGMKGCYVYFLDKETALLHSYIECCLTALGIPSLTNRFRQLALIWASVC</sequence>
<dbReference type="RefSeq" id="WP_171739071.1">
    <property type="nucleotide sequence ID" value="NZ_CP053435.1"/>
</dbReference>
<keyword evidence="3" id="KW-1185">Reference proteome</keyword>
<dbReference type="InterPro" id="IPR018647">
    <property type="entry name" value="SLFN_3-like_DNA/RNA_helicase"/>
</dbReference>
<name>A0A6M5Y5Y8_9BACT</name>
<dbReference type="KEGG" id="stae:HNV11_07425"/>
<reference evidence="2 3" key="1">
    <citation type="submission" date="2020-05" db="EMBL/GenBank/DDBJ databases">
        <title>Genome sequencing of Spirosoma sp. TS118.</title>
        <authorList>
            <person name="Lee J.-H."/>
            <person name="Jeong S."/>
            <person name="Zhao L."/>
            <person name="Jung J.-H."/>
            <person name="Kim M.-K."/>
            <person name="Lim S."/>
        </authorList>
    </citation>
    <scope>NUCLEOTIDE SEQUENCE [LARGE SCALE GENOMIC DNA]</scope>
    <source>
        <strain evidence="2 3">TS118</strain>
    </source>
</reference>
<dbReference type="Proteomes" id="UP000502756">
    <property type="component" value="Chromosome"/>
</dbReference>